<feature type="transmembrane region" description="Helical" evidence="3">
    <location>
        <begin position="12"/>
        <end position="37"/>
    </location>
</feature>
<evidence type="ECO:0000313" key="5">
    <source>
        <dbReference type="Proteomes" id="UP000309488"/>
    </source>
</evidence>
<comment type="caution">
    <text evidence="4">The sequence shown here is derived from an EMBL/GenBank/DDBJ whole genome shotgun (WGS) entry which is preliminary data.</text>
</comment>
<dbReference type="GO" id="GO:0005829">
    <property type="term" value="C:cytosol"/>
    <property type="evidence" value="ECO:0007669"/>
    <property type="project" value="TreeGrafter"/>
</dbReference>
<accession>A0A4U1CXG1</accession>
<keyword evidence="3" id="KW-0472">Membrane</keyword>
<keyword evidence="4" id="KW-0012">Acyltransferase</keyword>
<dbReference type="Pfam" id="PF14602">
    <property type="entry name" value="Hexapep_2"/>
    <property type="match status" value="1"/>
</dbReference>
<name>A0A4U1CXG1_9SPHI</name>
<feature type="transmembrane region" description="Helical" evidence="3">
    <location>
        <begin position="43"/>
        <end position="62"/>
    </location>
</feature>
<keyword evidence="3" id="KW-0812">Transmembrane</keyword>
<sequence length="196" mass="21432">MRFIFKAVKNTYISIITILALPFALVFLIMGRLAIYAGAYSEVSIIVSKIPFLFGQIVRYYYYKATLQKLGKNVTFKYGSFCQYPSARIGNRVLIGYYNAIGEVEIGDDVVIGGFVNFISGTTQHSFEDQTQTISNQKALGRSMITIGSDIWIGSNAVIASSIGNRCVIGAGSVLVKPAEDQSVYAGNPAKLIKKI</sequence>
<comment type="similarity">
    <text evidence="1">Belongs to the transferase hexapeptide repeat family.</text>
</comment>
<dbReference type="EMBL" id="SWBR01000001">
    <property type="protein sequence ID" value="TKC13070.1"/>
    <property type="molecule type" value="Genomic_DNA"/>
</dbReference>
<dbReference type="SUPFAM" id="SSF51161">
    <property type="entry name" value="Trimeric LpxA-like enzymes"/>
    <property type="match status" value="1"/>
</dbReference>
<evidence type="ECO:0000256" key="2">
    <source>
        <dbReference type="ARBA" id="ARBA00022679"/>
    </source>
</evidence>
<evidence type="ECO:0000313" key="4">
    <source>
        <dbReference type="EMBL" id="TKC13070.1"/>
    </source>
</evidence>
<evidence type="ECO:0000256" key="3">
    <source>
        <dbReference type="SAM" id="Phobius"/>
    </source>
</evidence>
<dbReference type="Gene3D" id="2.160.10.10">
    <property type="entry name" value="Hexapeptide repeat proteins"/>
    <property type="match status" value="1"/>
</dbReference>
<evidence type="ECO:0000256" key="1">
    <source>
        <dbReference type="ARBA" id="ARBA00007274"/>
    </source>
</evidence>
<reference evidence="4 5" key="1">
    <citation type="submission" date="2019-04" db="EMBL/GenBank/DDBJ databases">
        <title>Pedobacter sp. RP-3-22 sp. nov., isolated from Arctic soil.</title>
        <authorList>
            <person name="Dahal R.H."/>
            <person name="Kim D.-U."/>
        </authorList>
    </citation>
    <scope>NUCLEOTIDE SEQUENCE [LARGE SCALE GENOMIC DNA]</scope>
    <source>
        <strain evidence="4 5">RP-3-22</strain>
    </source>
</reference>
<keyword evidence="2 4" id="KW-0808">Transferase</keyword>
<dbReference type="PANTHER" id="PTHR23416:SF23">
    <property type="entry name" value="ACETYLTRANSFERASE C18B11.09C-RELATED"/>
    <property type="match status" value="1"/>
</dbReference>
<gene>
    <name evidence="4" type="ORF">FA048_05490</name>
</gene>
<dbReference type="GO" id="GO:0008374">
    <property type="term" value="F:O-acyltransferase activity"/>
    <property type="evidence" value="ECO:0007669"/>
    <property type="project" value="TreeGrafter"/>
</dbReference>
<keyword evidence="5" id="KW-1185">Reference proteome</keyword>
<dbReference type="Proteomes" id="UP000309488">
    <property type="component" value="Unassembled WGS sequence"/>
</dbReference>
<protein>
    <submittedName>
        <fullName evidence="4">Acyltransferase</fullName>
    </submittedName>
</protein>
<dbReference type="InterPro" id="IPR001451">
    <property type="entry name" value="Hexapep"/>
</dbReference>
<dbReference type="PANTHER" id="PTHR23416">
    <property type="entry name" value="SIALIC ACID SYNTHASE-RELATED"/>
    <property type="match status" value="1"/>
</dbReference>
<dbReference type="InterPro" id="IPR051159">
    <property type="entry name" value="Hexapeptide_acetyltransf"/>
</dbReference>
<keyword evidence="3" id="KW-1133">Transmembrane helix</keyword>
<organism evidence="4 5">
    <name type="scientific">Pedobacter polaris</name>
    <dbReference type="NCBI Taxonomy" id="2571273"/>
    <lineage>
        <taxon>Bacteria</taxon>
        <taxon>Pseudomonadati</taxon>
        <taxon>Bacteroidota</taxon>
        <taxon>Sphingobacteriia</taxon>
        <taxon>Sphingobacteriales</taxon>
        <taxon>Sphingobacteriaceae</taxon>
        <taxon>Pedobacter</taxon>
    </lineage>
</organism>
<dbReference type="InterPro" id="IPR011004">
    <property type="entry name" value="Trimer_LpxA-like_sf"/>
</dbReference>
<dbReference type="CDD" id="cd04647">
    <property type="entry name" value="LbH_MAT_like"/>
    <property type="match status" value="1"/>
</dbReference>
<dbReference type="RefSeq" id="WP_136839193.1">
    <property type="nucleotide sequence ID" value="NZ_SWBR01000001.1"/>
</dbReference>
<dbReference type="OrthoDB" id="9814490at2"/>
<dbReference type="AlphaFoldDB" id="A0A4U1CXG1"/>
<proteinExistence type="inferred from homology"/>